<dbReference type="PANTHER" id="PTHR37951:SF1">
    <property type="entry name" value="TYPE VI SECRETION SYSTEM COMPONENT TSSA1"/>
    <property type="match status" value="1"/>
</dbReference>
<sequence>MHTIEDLLHPISSELPCGEDLTFSSIFDEIQKARLEDDPLLEQGEWITERKVADWSYVETQCKDLLQNSSKDLRLGFWLCEALIKTSGFAGMFHGLQIINGLISRYWPAMYPRIEDNDLDQRISLLQWFVQLMQKIPKTVALSSQPALNFNDFESAQILKNQLDKNPDLYDDGLPEHKITFAQYQEALMQTPVQQLQHNTQQLHQAISSWDTFKALLDQSLGIDAPAFSAADQVLERIADHLERTIKERGGQTVVVADEQQVTPEINTMREISPSYPEQQSGFDPKAQSHIQNRQQAMLILAQISDYFSSHEPHSPVSYMLKKTINWANMPLHEWLSNVIKQNDSLNSLHEMLGVQPSGHDS</sequence>
<evidence type="ECO:0000313" key="3">
    <source>
        <dbReference type="Proteomes" id="UP000192132"/>
    </source>
</evidence>
<comment type="caution">
    <text evidence="2">The sequence shown here is derived from an EMBL/GenBank/DDBJ whole genome shotgun (WGS) entry which is preliminary data.</text>
</comment>
<proteinExistence type="predicted"/>
<dbReference type="EMBL" id="MLCN01000036">
    <property type="protein sequence ID" value="ONG38247.1"/>
    <property type="molecule type" value="Genomic_DNA"/>
</dbReference>
<name>A0A1S8CT46_9GAMM</name>
<dbReference type="InterPro" id="IPR017740">
    <property type="entry name" value="TssA-like"/>
</dbReference>
<dbReference type="InterPro" id="IPR010657">
    <property type="entry name" value="ImpA_N"/>
</dbReference>
<accession>A0A1S8CT46</accession>
<dbReference type="Pfam" id="PF06812">
    <property type="entry name" value="ImpA_N"/>
    <property type="match status" value="1"/>
</dbReference>
<dbReference type="PANTHER" id="PTHR37951">
    <property type="entry name" value="CYTOPLASMIC PROTEIN-RELATED"/>
    <property type="match status" value="1"/>
</dbReference>
<protein>
    <recommendedName>
        <fullName evidence="1">ImpA N-terminal domain-containing protein</fullName>
    </recommendedName>
</protein>
<evidence type="ECO:0000259" key="1">
    <source>
        <dbReference type="Pfam" id="PF06812"/>
    </source>
</evidence>
<gene>
    <name evidence="2" type="ORF">BKE30_12945</name>
</gene>
<dbReference type="STRING" id="1907941.BKE30_12945"/>
<organism evidence="2 3">
    <name type="scientific">Alkanindiges hydrocarboniclasticus</name>
    <dbReference type="NCBI Taxonomy" id="1907941"/>
    <lineage>
        <taxon>Bacteria</taxon>
        <taxon>Pseudomonadati</taxon>
        <taxon>Pseudomonadota</taxon>
        <taxon>Gammaproteobacteria</taxon>
        <taxon>Moraxellales</taxon>
        <taxon>Moraxellaceae</taxon>
        <taxon>Alkanindiges</taxon>
    </lineage>
</organism>
<keyword evidence="3" id="KW-1185">Reference proteome</keyword>
<feature type="domain" description="ImpA N-terminal" evidence="1">
    <location>
        <begin position="8"/>
        <end position="130"/>
    </location>
</feature>
<dbReference type="AlphaFoldDB" id="A0A1S8CT46"/>
<evidence type="ECO:0000313" key="2">
    <source>
        <dbReference type="EMBL" id="ONG38247.1"/>
    </source>
</evidence>
<dbReference type="NCBIfam" id="TIGR03363">
    <property type="entry name" value="VI_chp_8"/>
    <property type="match status" value="1"/>
</dbReference>
<dbReference type="Proteomes" id="UP000192132">
    <property type="component" value="Unassembled WGS sequence"/>
</dbReference>
<reference evidence="2 3" key="1">
    <citation type="submission" date="2016-10" db="EMBL/GenBank/DDBJ databases">
        <title>Draft Genome sequence of Alkanindiges sp. strain H1.</title>
        <authorList>
            <person name="Subhash Y."/>
            <person name="Lee S."/>
        </authorList>
    </citation>
    <scope>NUCLEOTIDE SEQUENCE [LARGE SCALE GENOMIC DNA]</scope>
    <source>
        <strain evidence="2 3">H1</strain>
    </source>
</reference>